<comment type="caution">
    <text evidence="2">The sequence shown here is derived from an EMBL/GenBank/DDBJ whole genome shotgun (WGS) entry which is preliminary data.</text>
</comment>
<feature type="region of interest" description="Disordered" evidence="1">
    <location>
        <begin position="1"/>
        <end position="25"/>
    </location>
</feature>
<evidence type="ECO:0000313" key="2">
    <source>
        <dbReference type="EMBL" id="KAG8190069.1"/>
    </source>
</evidence>
<keyword evidence="3" id="KW-1185">Reference proteome</keyword>
<protein>
    <submittedName>
        <fullName evidence="2">Uncharacterized protein</fullName>
    </submittedName>
</protein>
<evidence type="ECO:0000256" key="1">
    <source>
        <dbReference type="SAM" id="MobiDB-lite"/>
    </source>
</evidence>
<dbReference type="EMBL" id="JAFNEN010000195">
    <property type="protein sequence ID" value="KAG8190069.1"/>
    <property type="molecule type" value="Genomic_DNA"/>
</dbReference>
<accession>A0AAV6V0S9</accession>
<name>A0AAV6V0S9_9ARAC</name>
<evidence type="ECO:0000313" key="3">
    <source>
        <dbReference type="Proteomes" id="UP000827092"/>
    </source>
</evidence>
<gene>
    <name evidence="2" type="ORF">JTE90_023041</name>
</gene>
<reference evidence="2 3" key="1">
    <citation type="journal article" date="2022" name="Nat. Ecol. Evol.">
        <title>A masculinizing supergene underlies an exaggerated male reproductive morph in a spider.</title>
        <authorList>
            <person name="Hendrickx F."/>
            <person name="De Corte Z."/>
            <person name="Sonet G."/>
            <person name="Van Belleghem S.M."/>
            <person name="Kostlbacher S."/>
            <person name="Vangestel C."/>
        </authorList>
    </citation>
    <scope>NUCLEOTIDE SEQUENCE [LARGE SCALE GENOMIC DNA]</scope>
    <source>
        <strain evidence="2">W744_W776</strain>
    </source>
</reference>
<proteinExistence type="predicted"/>
<dbReference type="AlphaFoldDB" id="A0AAV6V0S9"/>
<sequence length="94" mass="10890">MFKRSKIFGLSSGPHANNCKDSRKEPDFVTFPSRNLVDSQKSEKYRINISNPEFCAGTDYAVKQTSAVKQTLPVHKTMQYRSQPLFRNQHLFKH</sequence>
<organism evidence="2 3">
    <name type="scientific">Oedothorax gibbosus</name>
    <dbReference type="NCBI Taxonomy" id="931172"/>
    <lineage>
        <taxon>Eukaryota</taxon>
        <taxon>Metazoa</taxon>
        <taxon>Ecdysozoa</taxon>
        <taxon>Arthropoda</taxon>
        <taxon>Chelicerata</taxon>
        <taxon>Arachnida</taxon>
        <taxon>Araneae</taxon>
        <taxon>Araneomorphae</taxon>
        <taxon>Entelegynae</taxon>
        <taxon>Araneoidea</taxon>
        <taxon>Linyphiidae</taxon>
        <taxon>Erigoninae</taxon>
        <taxon>Oedothorax</taxon>
    </lineage>
</organism>
<dbReference type="Proteomes" id="UP000827092">
    <property type="component" value="Unassembled WGS sequence"/>
</dbReference>